<keyword evidence="1" id="KW-0614">Plasmid</keyword>
<dbReference type="EMBL" id="CP013109">
    <property type="protein sequence ID" value="APG93357.1"/>
    <property type="molecule type" value="Genomic_DNA"/>
</dbReference>
<dbReference type="AlphaFoldDB" id="A0A1L3LTF7"/>
<dbReference type="Proteomes" id="UP000182306">
    <property type="component" value="Plasmid B"/>
</dbReference>
<accession>A0A1L3LTF7</accession>
<gene>
    <name evidence="1" type="ORF">SAMCFNEI73_pB0157</name>
</gene>
<evidence type="ECO:0000313" key="2">
    <source>
        <dbReference type="Proteomes" id="UP000182306"/>
    </source>
</evidence>
<protein>
    <submittedName>
        <fullName evidence="1">Uncharacterized protein</fullName>
    </submittedName>
</protein>
<evidence type="ECO:0000313" key="1">
    <source>
        <dbReference type="EMBL" id="APG93357.1"/>
    </source>
</evidence>
<organism evidence="1 2">
    <name type="scientific">Sinorhizobium americanum</name>
    <dbReference type="NCBI Taxonomy" id="194963"/>
    <lineage>
        <taxon>Bacteria</taxon>
        <taxon>Pseudomonadati</taxon>
        <taxon>Pseudomonadota</taxon>
        <taxon>Alphaproteobacteria</taxon>
        <taxon>Hyphomicrobiales</taxon>
        <taxon>Rhizobiaceae</taxon>
        <taxon>Sinorhizobium/Ensifer group</taxon>
        <taxon>Sinorhizobium</taxon>
    </lineage>
</organism>
<proteinExistence type="predicted"/>
<geneLocation type="plasmid" evidence="1 2">
    <name>B</name>
</geneLocation>
<keyword evidence="2" id="KW-1185">Reference proteome</keyword>
<sequence length="37" mass="4563">MRMAAEQRLWNARRYLPPLKFEDRQSKYPTGLLWLAR</sequence>
<name>A0A1L3LTF7_9HYPH</name>
<dbReference type="KEGG" id="same:SAMCFNEI73_pB0157"/>
<reference evidence="1 2" key="1">
    <citation type="submission" date="2015-10" db="EMBL/GenBank/DDBJ databases">
        <title>Genomic differences between typical nodule nitrogen-fixing rhizobial strains and those coming from bean seeds.</title>
        <authorList>
            <person name="Peralta H."/>
            <person name="Aguilar-Vera A."/>
            <person name="Diaz R."/>
            <person name="Mora Y."/>
            <person name="Martinez-Batallar G."/>
            <person name="Salazar E."/>
            <person name="Vargas-Lagunas C."/>
            <person name="Encarnacion S."/>
            <person name="Girard L."/>
            <person name="Mora J."/>
        </authorList>
    </citation>
    <scope>NUCLEOTIDE SEQUENCE [LARGE SCALE GENOMIC DNA]</scope>
    <source>
        <strain evidence="1 2">CFNEI 73</strain>
        <plasmid evidence="1 2">B</plasmid>
    </source>
</reference>